<name>A0A8J7CA21_9CYAN</name>
<organism evidence="2 3">
    <name type="scientific">Iningainema tapete BLCC-T55</name>
    <dbReference type="NCBI Taxonomy" id="2748662"/>
    <lineage>
        <taxon>Bacteria</taxon>
        <taxon>Bacillati</taxon>
        <taxon>Cyanobacteriota</taxon>
        <taxon>Cyanophyceae</taxon>
        <taxon>Nostocales</taxon>
        <taxon>Scytonemataceae</taxon>
        <taxon>Iningainema tapete</taxon>
    </lineage>
</organism>
<gene>
    <name evidence="2" type="ORF">ICL16_43765</name>
</gene>
<feature type="signal peptide" evidence="1">
    <location>
        <begin position="1"/>
        <end position="20"/>
    </location>
</feature>
<sequence length="75" mass="8064">MRFSKKILSLLLGVLMIAGAGCVPFQSQQPSDQEPPQAKTPLTVEQIDKIAEEITVRIDSASSGSGMTEEISVLF</sequence>
<dbReference type="AlphaFoldDB" id="A0A8J7CA21"/>
<reference evidence="2" key="1">
    <citation type="submission" date="2020-09" db="EMBL/GenBank/DDBJ databases">
        <title>Iningainema tapete sp. nov. (Scytonemataceae, Cyanobacteria) from greenhouses in central Florida (USA) produces two types of nodularin with biosynthetic potential for microcystin-LR and anabaenopeptins.</title>
        <authorList>
            <person name="Berthold D.E."/>
            <person name="Lefler F.W."/>
            <person name="Huang I.-S."/>
            <person name="Abdulla H."/>
            <person name="Zimba P.V."/>
            <person name="Laughinghouse H.D. IV."/>
        </authorList>
    </citation>
    <scope>NUCLEOTIDE SEQUENCE</scope>
    <source>
        <strain evidence="2">BLCCT55</strain>
    </source>
</reference>
<comment type="caution">
    <text evidence="2">The sequence shown here is derived from an EMBL/GenBank/DDBJ whole genome shotgun (WGS) entry which is preliminary data.</text>
</comment>
<dbReference type="Proteomes" id="UP000629098">
    <property type="component" value="Unassembled WGS sequence"/>
</dbReference>
<evidence type="ECO:0000256" key="1">
    <source>
        <dbReference type="SAM" id="SignalP"/>
    </source>
</evidence>
<keyword evidence="1" id="KW-0732">Signal</keyword>
<evidence type="ECO:0000313" key="3">
    <source>
        <dbReference type="Proteomes" id="UP000629098"/>
    </source>
</evidence>
<feature type="chain" id="PRO_5035267657" evidence="1">
    <location>
        <begin position="21"/>
        <end position="75"/>
    </location>
</feature>
<dbReference type="EMBL" id="JACXAE010000134">
    <property type="protein sequence ID" value="MBD2778784.1"/>
    <property type="molecule type" value="Genomic_DNA"/>
</dbReference>
<dbReference type="RefSeq" id="WP_190838871.1">
    <property type="nucleotide sequence ID" value="NZ_CAWPPI010000134.1"/>
</dbReference>
<evidence type="ECO:0000313" key="2">
    <source>
        <dbReference type="EMBL" id="MBD2778784.1"/>
    </source>
</evidence>
<proteinExistence type="predicted"/>
<protein>
    <submittedName>
        <fullName evidence="2">Uncharacterized protein</fullName>
    </submittedName>
</protein>
<accession>A0A8J7CA21</accession>
<dbReference type="PROSITE" id="PS51257">
    <property type="entry name" value="PROKAR_LIPOPROTEIN"/>
    <property type="match status" value="1"/>
</dbReference>
<keyword evidence="3" id="KW-1185">Reference proteome</keyword>